<organism evidence="1 2">
    <name type="scientific">Trichonephila clavata</name>
    <name type="common">Joro spider</name>
    <name type="synonym">Nephila clavata</name>
    <dbReference type="NCBI Taxonomy" id="2740835"/>
    <lineage>
        <taxon>Eukaryota</taxon>
        <taxon>Metazoa</taxon>
        <taxon>Ecdysozoa</taxon>
        <taxon>Arthropoda</taxon>
        <taxon>Chelicerata</taxon>
        <taxon>Arachnida</taxon>
        <taxon>Araneae</taxon>
        <taxon>Araneomorphae</taxon>
        <taxon>Entelegynae</taxon>
        <taxon>Araneoidea</taxon>
        <taxon>Nephilidae</taxon>
        <taxon>Trichonephila</taxon>
    </lineage>
</organism>
<gene>
    <name evidence="1" type="ORF">TNCT_709971</name>
</gene>
<keyword evidence="2" id="KW-1185">Reference proteome</keyword>
<reference evidence="1" key="1">
    <citation type="submission" date="2020-07" db="EMBL/GenBank/DDBJ databases">
        <title>Multicomponent nature underlies the extraordinary mechanical properties of spider dragline silk.</title>
        <authorList>
            <person name="Kono N."/>
            <person name="Nakamura H."/>
            <person name="Mori M."/>
            <person name="Yoshida Y."/>
            <person name="Ohtoshi R."/>
            <person name="Malay A.D."/>
            <person name="Moran D.A.P."/>
            <person name="Tomita M."/>
            <person name="Numata K."/>
            <person name="Arakawa K."/>
        </authorList>
    </citation>
    <scope>NUCLEOTIDE SEQUENCE</scope>
</reference>
<name>A0A8X6HNI8_TRICU</name>
<dbReference type="Proteomes" id="UP000887116">
    <property type="component" value="Unassembled WGS sequence"/>
</dbReference>
<accession>A0A8X6HNI8</accession>
<protein>
    <submittedName>
        <fullName evidence="1">Uncharacterized protein</fullName>
    </submittedName>
</protein>
<sequence length="108" mass="12513">MLCRGPQEHAEVPQHDVAWIRLMSEVELELIDTMNPIGLSINQREIISYRDFGKSNNQDLRWIEHGTFSSSSELLMVLFINTICWVGKKSSDTADDWLQTFVLRNSCR</sequence>
<comment type="caution">
    <text evidence="1">The sequence shown here is derived from an EMBL/GenBank/DDBJ whole genome shotgun (WGS) entry which is preliminary data.</text>
</comment>
<evidence type="ECO:0000313" key="2">
    <source>
        <dbReference type="Proteomes" id="UP000887116"/>
    </source>
</evidence>
<evidence type="ECO:0000313" key="1">
    <source>
        <dbReference type="EMBL" id="GFR25580.1"/>
    </source>
</evidence>
<dbReference type="AlphaFoldDB" id="A0A8X6HNI8"/>
<proteinExistence type="predicted"/>
<dbReference type="EMBL" id="BMAO01018729">
    <property type="protein sequence ID" value="GFR25580.1"/>
    <property type="molecule type" value="Genomic_DNA"/>
</dbReference>